<dbReference type="Gene3D" id="1.20.58.60">
    <property type="match status" value="1"/>
</dbReference>
<keyword evidence="2" id="KW-0106">Calcium</keyword>
<dbReference type="STRING" id="46835.A0A504Y7S5"/>
<dbReference type="GO" id="GO:0005509">
    <property type="term" value="F:calcium ion binding"/>
    <property type="evidence" value="ECO:0007669"/>
    <property type="project" value="InterPro"/>
</dbReference>
<dbReference type="SUPFAM" id="SSF46966">
    <property type="entry name" value="Spectrin repeat"/>
    <property type="match status" value="1"/>
</dbReference>
<dbReference type="Pfam" id="PF08726">
    <property type="entry name" value="EFhand_Ca_insen"/>
    <property type="match status" value="1"/>
</dbReference>
<keyword evidence="3" id="KW-0009">Actin-binding</keyword>
<dbReference type="PROSITE" id="PS00018">
    <property type="entry name" value="EF_HAND_1"/>
    <property type="match status" value="1"/>
</dbReference>
<evidence type="ECO:0000313" key="6">
    <source>
        <dbReference type="Proteomes" id="UP000316759"/>
    </source>
</evidence>
<comment type="caution">
    <text evidence="5">The sequence shown here is derived from an EMBL/GenBank/DDBJ whole genome shotgun (WGS) entry which is preliminary data.</text>
</comment>
<protein>
    <submittedName>
        <fullName evidence="5">Alpha spectrin</fullName>
    </submittedName>
</protein>
<evidence type="ECO:0000259" key="4">
    <source>
        <dbReference type="PROSITE" id="PS50222"/>
    </source>
</evidence>
<dbReference type="InterPro" id="IPR014837">
    <property type="entry name" value="EF-hand_Ca_insen"/>
</dbReference>
<dbReference type="InterPro" id="IPR011992">
    <property type="entry name" value="EF-hand-dom_pair"/>
</dbReference>
<keyword evidence="1" id="KW-0677">Repeat</keyword>
<reference evidence="5 6" key="1">
    <citation type="submission" date="2019-04" db="EMBL/GenBank/DDBJ databases">
        <title>Annotation for the trematode Fasciola gigantica.</title>
        <authorList>
            <person name="Choi Y.-J."/>
        </authorList>
    </citation>
    <scope>NUCLEOTIDE SEQUENCE [LARGE SCALE GENOMIC DNA]</scope>
    <source>
        <strain evidence="5">Uganda_cow_1</strain>
    </source>
</reference>
<evidence type="ECO:0000256" key="3">
    <source>
        <dbReference type="ARBA" id="ARBA00023203"/>
    </source>
</evidence>
<gene>
    <name evidence="5" type="ORF">FGIG_04538</name>
</gene>
<dbReference type="SMART" id="SM00054">
    <property type="entry name" value="EFh"/>
    <property type="match status" value="1"/>
</dbReference>
<dbReference type="Proteomes" id="UP000316759">
    <property type="component" value="Unassembled WGS sequence"/>
</dbReference>
<evidence type="ECO:0000256" key="2">
    <source>
        <dbReference type="ARBA" id="ARBA00022837"/>
    </source>
</evidence>
<dbReference type="SUPFAM" id="SSF47473">
    <property type="entry name" value="EF-hand"/>
    <property type="match status" value="1"/>
</dbReference>
<dbReference type="InterPro" id="IPR002048">
    <property type="entry name" value="EF_hand_dom"/>
</dbReference>
<dbReference type="Pfam" id="PF00435">
    <property type="entry name" value="Spectrin"/>
    <property type="match status" value="1"/>
</dbReference>
<dbReference type="OrthoDB" id="6272931at2759"/>
<dbReference type="GO" id="GO:0003779">
    <property type="term" value="F:actin binding"/>
    <property type="evidence" value="ECO:0007669"/>
    <property type="project" value="UniProtKB-KW"/>
</dbReference>
<dbReference type="PROSITE" id="PS50222">
    <property type="entry name" value="EF_HAND_2"/>
    <property type="match status" value="1"/>
</dbReference>
<dbReference type="Gene3D" id="1.10.238.10">
    <property type="entry name" value="EF-hand"/>
    <property type="match status" value="2"/>
</dbReference>
<dbReference type="AlphaFoldDB" id="A0A504Y7S5"/>
<keyword evidence="6" id="KW-1185">Reference proteome</keyword>
<dbReference type="Pfam" id="PF13499">
    <property type="entry name" value="EF-hand_7"/>
    <property type="match status" value="1"/>
</dbReference>
<dbReference type="SMART" id="SM01184">
    <property type="entry name" value="efhand_Ca_insen"/>
    <property type="match status" value="1"/>
</dbReference>
<name>A0A504Y7S5_FASGI</name>
<dbReference type="EMBL" id="SUNJ01014932">
    <property type="protein sequence ID" value="TPP56165.1"/>
    <property type="molecule type" value="Genomic_DNA"/>
</dbReference>
<evidence type="ECO:0000313" key="5">
    <source>
        <dbReference type="EMBL" id="TPP56165.1"/>
    </source>
</evidence>
<dbReference type="CDD" id="cd00051">
    <property type="entry name" value="EFh"/>
    <property type="match status" value="1"/>
</dbReference>
<feature type="domain" description="EF-hand" evidence="4">
    <location>
        <begin position="113"/>
        <end position="148"/>
    </location>
</feature>
<dbReference type="InterPro" id="IPR018247">
    <property type="entry name" value="EF_Hand_1_Ca_BS"/>
</dbReference>
<proteinExistence type="predicted"/>
<accession>A0A504Y7S5</accession>
<sequence>MEAGGTLEEQLEATRAKANEVHASKNDLREIEELGARLKERLILDNRYTEHSTVGLSQAWDQLNQLAMRMEHNLEQQIQACNVSDKSGRLDHRGFKSRLRPLERDLHEVGEGQVDEEFETILNVVDPNRDGVVTLQEFMAFMISRETENVQSRDEVEEAFRALTRESKEHLKEGKEHITKEQLYANLSKEQAEYCCSVMPPYYTKSGQPIPDAYDYHGFTKQLFQS</sequence>
<evidence type="ECO:0000256" key="1">
    <source>
        <dbReference type="ARBA" id="ARBA00022737"/>
    </source>
</evidence>
<dbReference type="InterPro" id="IPR002017">
    <property type="entry name" value="Spectrin_repeat"/>
</dbReference>
<organism evidence="5 6">
    <name type="scientific">Fasciola gigantica</name>
    <name type="common">Giant liver fluke</name>
    <dbReference type="NCBI Taxonomy" id="46835"/>
    <lineage>
        <taxon>Eukaryota</taxon>
        <taxon>Metazoa</taxon>
        <taxon>Spiralia</taxon>
        <taxon>Lophotrochozoa</taxon>
        <taxon>Platyhelminthes</taxon>
        <taxon>Trematoda</taxon>
        <taxon>Digenea</taxon>
        <taxon>Plagiorchiida</taxon>
        <taxon>Echinostomata</taxon>
        <taxon>Echinostomatoidea</taxon>
        <taxon>Fasciolidae</taxon>
        <taxon>Fasciola</taxon>
    </lineage>
</organism>